<evidence type="ECO:0000313" key="2">
    <source>
        <dbReference type="EMBL" id="KUO95978.1"/>
    </source>
</evidence>
<accession>A0A101XR43</accession>
<dbReference type="OrthoDB" id="9785380at2"/>
<protein>
    <recommendedName>
        <fullName evidence="4">DUF4367 domain-containing protein</fullName>
    </recommendedName>
</protein>
<organism evidence="2 3">
    <name type="scientific">Ferroacidibacillus organovorans</name>
    <dbReference type="NCBI Taxonomy" id="1765683"/>
    <lineage>
        <taxon>Bacteria</taxon>
        <taxon>Bacillati</taxon>
        <taxon>Bacillota</taxon>
        <taxon>Bacilli</taxon>
        <taxon>Bacillales</taxon>
        <taxon>Alicyclobacillaceae</taxon>
        <taxon>Ferroacidibacillus</taxon>
    </lineage>
</organism>
<evidence type="ECO:0000256" key="1">
    <source>
        <dbReference type="SAM" id="SignalP"/>
    </source>
</evidence>
<comment type="caution">
    <text evidence="2">The sequence shown here is derived from an EMBL/GenBank/DDBJ whole genome shotgun (WGS) entry which is preliminary data.</text>
</comment>
<dbReference type="Proteomes" id="UP000053557">
    <property type="component" value="Unassembled WGS sequence"/>
</dbReference>
<sequence length="330" mass="36543">MKRRYLVLAGLSLACGLLLAGCGEPGATQVVKQLQAVQNKLTAYKSSAWMTVHMQGAVQRYYVETWYQAPNQYRIALGNENKEISQIILHNASGIYIINPGSKRLLKFQGDWAERQGHLYLYHALLSRIVAAQEPTFSRKEKQVSFTIPGDPLNPLIAYQRITLNGQTLNPVQVELLDAKRQPIVTLDYLSYQQNVHFPSGSFSPEQSTTLHAVEMPVAQIERGFGVVEPSWLPTADSMLDASEDHGVIFLRYTGKEPFTLAENRPESGSLSLGQGKLVTLFGIPAVLTGQGPAHQLYWMSHGVEFQLTSTMSAQDMVHIASSTLDNIGK</sequence>
<dbReference type="EMBL" id="LPVJ01000030">
    <property type="protein sequence ID" value="KUO95978.1"/>
    <property type="molecule type" value="Genomic_DNA"/>
</dbReference>
<evidence type="ECO:0008006" key="4">
    <source>
        <dbReference type="Google" id="ProtNLM"/>
    </source>
</evidence>
<feature type="signal peptide" evidence="1">
    <location>
        <begin position="1"/>
        <end position="20"/>
    </location>
</feature>
<dbReference type="SUPFAM" id="SSF89392">
    <property type="entry name" value="Prokaryotic lipoproteins and lipoprotein localization factors"/>
    <property type="match status" value="1"/>
</dbReference>
<dbReference type="Gene3D" id="2.50.20.10">
    <property type="entry name" value="Lipoprotein localisation LolA/LolB/LppX"/>
    <property type="match status" value="1"/>
</dbReference>
<name>A0A101XR43_9BACL</name>
<proteinExistence type="predicted"/>
<reference evidence="2 3" key="1">
    <citation type="submission" date="2015-12" db="EMBL/GenBank/DDBJ databases">
        <title>Draft genome sequence of Acidibacillus ferrooxidans ITV001, isolated from a chalcopyrite acid mine drainage site in Brazil.</title>
        <authorList>
            <person name="Dall'Agnol H."/>
            <person name="Nancucheo I."/>
            <person name="Johnson B."/>
            <person name="Oliveira R."/>
            <person name="Leite L."/>
            <person name="Pylro V."/>
            <person name="Nunes G.L."/>
            <person name="Tzotzos G."/>
            <person name="Fernandes G.R."/>
            <person name="Dutra J."/>
            <person name="Orellana S.C."/>
            <person name="Oliveira G."/>
        </authorList>
    </citation>
    <scope>NUCLEOTIDE SEQUENCE [LARGE SCALE GENOMIC DNA]</scope>
    <source>
        <strain evidence="3">ITV01</strain>
    </source>
</reference>
<dbReference type="PANTHER" id="PTHR37507:SF2">
    <property type="entry name" value="SPORULATION PROTEIN YDCC"/>
    <property type="match status" value="1"/>
</dbReference>
<keyword evidence="3" id="KW-1185">Reference proteome</keyword>
<dbReference type="InterPro" id="IPR029046">
    <property type="entry name" value="LolA/LolB/LppX"/>
</dbReference>
<gene>
    <name evidence="2" type="ORF">ATW55_02560</name>
</gene>
<dbReference type="InterPro" id="IPR052944">
    <property type="entry name" value="Sporulation_related"/>
</dbReference>
<dbReference type="AlphaFoldDB" id="A0A101XR43"/>
<keyword evidence="1" id="KW-0732">Signal</keyword>
<evidence type="ECO:0000313" key="3">
    <source>
        <dbReference type="Proteomes" id="UP000053557"/>
    </source>
</evidence>
<dbReference type="PROSITE" id="PS51257">
    <property type="entry name" value="PROKAR_LIPOPROTEIN"/>
    <property type="match status" value="1"/>
</dbReference>
<dbReference type="PANTHER" id="PTHR37507">
    <property type="entry name" value="SPORULATION PROTEIN YDCC"/>
    <property type="match status" value="1"/>
</dbReference>
<feature type="chain" id="PRO_5039014830" description="DUF4367 domain-containing protein" evidence="1">
    <location>
        <begin position="21"/>
        <end position="330"/>
    </location>
</feature>
<dbReference type="RefSeq" id="WP_067715323.1">
    <property type="nucleotide sequence ID" value="NZ_LPVJ01000030.1"/>
</dbReference>